<dbReference type="EMBL" id="BOOW01000045">
    <property type="protein sequence ID" value="GII96566.1"/>
    <property type="molecule type" value="Genomic_DNA"/>
</dbReference>
<dbReference type="PROSITE" id="PS00138">
    <property type="entry name" value="SUBTILASE_SER"/>
    <property type="match status" value="1"/>
</dbReference>
<evidence type="ECO:0000313" key="11">
    <source>
        <dbReference type="EMBL" id="GII96566.1"/>
    </source>
</evidence>
<protein>
    <submittedName>
        <fullName evidence="11">Subtilisin E</fullName>
    </submittedName>
</protein>
<feature type="active site" description="Charge relay system" evidence="5 6">
    <location>
        <position position="351"/>
    </location>
</feature>
<dbReference type="Gene3D" id="3.40.50.200">
    <property type="entry name" value="Peptidase S8/S53 domain"/>
    <property type="match status" value="1"/>
</dbReference>
<dbReference type="InterPro" id="IPR037045">
    <property type="entry name" value="S8pro/Inhibitor_I9_sf"/>
</dbReference>
<evidence type="ECO:0000256" key="3">
    <source>
        <dbReference type="ARBA" id="ARBA00022801"/>
    </source>
</evidence>
<evidence type="ECO:0000259" key="10">
    <source>
        <dbReference type="Pfam" id="PF05922"/>
    </source>
</evidence>
<evidence type="ECO:0000256" key="6">
    <source>
        <dbReference type="PROSITE-ProRule" id="PRU01240"/>
    </source>
</evidence>
<evidence type="ECO:0000256" key="7">
    <source>
        <dbReference type="RuleBase" id="RU003355"/>
    </source>
</evidence>
<feature type="signal peptide" evidence="8">
    <location>
        <begin position="1"/>
        <end position="23"/>
    </location>
</feature>
<keyword evidence="8" id="KW-0732">Signal</keyword>
<dbReference type="GO" id="GO:0004252">
    <property type="term" value="F:serine-type endopeptidase activity"/>
    <property type="evidence" value="ECO:0007669"/>
    <property type="project" value="UniProtKB-UniRule"/>
</dbReference>
<dbReference type="PROSITE" id="PS00136">
    <property type="entry name" value="SUBTILASE_ASP"/>
    <property type="match status" value="1"/>
</dbReference>
<keyword evidence="12" id="KW-1185">Reference proteome</keyword>
<feature type="chain" id="PRO_5037870415" evidence="8">
    <location>
        <begin position="24"/>
        <end position="407"/>
    </location>
</feature>
<dbReference type="PANTHER" id="PTHR43806:SF11">
    <property type="entry name" value="CEREVISIN-RELATED"/>
    <property type="match status" value="1"/>
</dbReference>
<dbReference type="InterPro" id="IPR022398">
    <property type="entry name" value="Peptidase_S8_His-AS"/>
</dbReference>
<evidence type="ECO:0000256" key="1">
    <source>
        <dbReference type="ARBA" id="ARBA00011073"/>
    </source>
</evidence>
<dbReference type="PRINTS" id="PR00723">
    <property type="entry name" value="SUBTILISIN"/>
</dbReference>
<keyword evidence="3 6" id="KW-0378">Hydrolase</keyword>
<comment type="similarity">
    <text evidence="1 6 7">Belongs to the peptidase S8 family.</text>
</comment>
<dbReference type="RefSeq" id="WP_204031559.1">
    <property type="nucleotide sequence ID" value="NZ_BOOW01000045.1"/>
</dbReference>
<keyword evidence="4 6" id="KW-0720">Serine protease</keyword>
<proteinExistence type="inferred from homology"/>
<dbReference type="GO" id="GO:0006508">
    <property type="term" value="P:proteolysis"/>
    <property type="evidence" value="ECO:0007669"/>
    <property type="project" value="UniProtKB-KW"/>
</dbReference>
<reference evidence="11" key="1">
    <citation type="submission" date="2021-01" db="EMBL/GenBank/DDBJ databases">
        <title>Whole genome shotgun sequence of Sinosporangium siamense NBRC 109515.</title>
        <authorList>
            <person name="Komaki H."/>
            <person name="Tamura T."/>
        </authorList>
    </citation>
    <scope>NUCLEOTIDE SEQUENCE</scope>
    <source>
        <strain evidence="11">NBRC 109515</strain>
    </source>
</reference>
<evidence type="ECO:0000256" key="8">
    <source>
        <dbReference type="SAM" id="SignalP"/>
    </source>
</evidence>
<dbReference type="Gene3D" id="3.30.70.80">
    <property type="entry name" value="Peptidase S8 propeptide/proteinase inhibitor I9"/>
    <property type="match status" value="1"/>
</dbReference>
<feature type="domain" description="Peptidase S8/S53" evidence="9">
    <location>
        <begin position="131"/>
        <end position="382"/>
    </location>
</feature>
<organism evidence="11 12">
    <name type="scientific">Sinosporangium siamense</name>
    <dbReference type="NCBI Taxonomy" id="1367973"/>
    <lineage>
        <taxon>Bacteria</taxon>
        <taxon>Bacillati</taxon>
        <taxon>Actinomycetota</taxon>
        <taxon>Actinomycetes</taxon>
        <taxon>Streptosporangiales</taxon>
        <taxon>Streptosporangiaceae</taxon>
        <taxon>Sinosporangium</taxon>
    </lineage>
</organism>
<dbReference type="Pfam" id="PF05922">
    <property type="entry name" value="Inhibitor_I9"/>
    <property type="match status" value="1"/>
</dbReference>
<dbReference type="SUPFAM" id="SSF54897">
    <property type="entry name" value="Protease propeptides/inhibitors"/>
    <property type="match status" value="1"/>
</dbReference>
<feature type="domain" description="Inhibitor I9" evidence="10">
    <location>
        <begin position="35"/>
        <end position="100"/>
    </location>
</feature>
<feature type="active site" description="Charge relay system" evidence="5 6">
    <location>
        <position position="169"/>
    </location>
</feature>
<comment type="caution">
    <text evidence="11">The sequence shown here is derived from an EMBL/GenBank/DDBJ whole genome shotgun (WGS) entry which is preliminary data.</text>
</comment>
<dbReference type="InterPro" id="IPR023828">
    <property type="entry name" value="Peptidase_S8_Ser-AS"/>
</dbReference>
<dbReference type="InterPro" id="IPR050131">
    <property type="entry name" value="Peptidase_S8_subtilisin-like"/>
</dbReference>
<dbReference type="InterPro" id="IPR023827">
    <property type="entry name" value="Peptidase_S8_Asp-AS"/>
</dbReference>
<dbReference type="SUPFAM" id="SSF52743">
    <property type="entry name" value="Subtilisin-like"/>
    <property type="match status" value="1"/>
</dbReference>
<evidence type="ECO:0000256" key="2">
    <source>
        <dbReference type="ARBA" id="ARBA00022670"/>
    </source>
</evidence>
<accession>A0A919RQI1</accession>
<keyword evidence="2 6" id="KW-0645">Protease</keyword>
<dbReference type="InterPro" id="IPR036852">
    <property type="entry name" value="Peptidase_S8/S53_dom_sf"/>
</dbReference>
<dbReference type="GO" id="GO:0005615">
    <property type="term" value="C:extracellular space"/>
    <property type="evidence" value="ECO:0007669"/>
    <property type="project" value="TreeGrafter"/>
</dbReference>
<dbReference type="InterPro" id="IPR000209">
    <property type="entry name" value="Peptidase_S8/S53_dom"/>
</dbReference>
<evidence type="ECO:0000256" key="4">
    <source>
        <dbReference type="ARBA" id="ARBA00022825"/>
    </source>
</evidence>
<dbReference type="AlphaFoldDB" id="A0A919RQI1"/>
<evidence type="ECO:0000259" key="9">
    <source>
        <dbReference type="Pfam" id="PF00082"/>
    </source>
</evidence>
<dbReference type="InterPro" id="IPR010259">
    <property type="entry name" value="S8pro/Inhibitor_I9"/>
</dbReference>
<dbReference type="PROSITE" id="PS51892">
    <property type="entry name" value="SUBTILASE"/>
    <property type="match status" value="1"/>
</dbReference>
<dbReference type="Pfam" id="PF00082">
    <property type="entry name" value="Peptidase_S8"/>
    <property type="match status" value="1"/>
</dbReference>
<feature type="active site" description="Charge relay system" evidence="5 6">
    <location>
        <position position="137"/>
    </location>
</feature>
<evidence type="ECO:0000256" key="5">
    <source>
        <dbReference type="PIRSR" id="PIRSR615500-1"/>
    </source>
</evidence>
<dbReference type="Proteomes" id="UP000606172">
    <property type="component" value="Unassembled WGS sequence"/>
</dbReference>
<dbReference type="PANTHER" id="PTHR43806">
    <property type="entry name" value="PEPTIDASE S8"/>
    <property type="match status" value="1"/>
</dbReference>
<name>A0A919RQI1_9ACTN</name>
<dbReference type="PROSITE" id="PS00137">
    <property type="entry name" value="SUBTILASE_HIS"/>
    <property type="match status" value="1"/>
</dbReference>
<dbReference type="InterPro" id="IPR015500">
    <property type="entry name" value="Peptidase_S8_subtilisin-rel"/>
</dbReference>
<gene>
    <name evidence="11" type="primary">aprE</name>
    <name evidence="11" type="ORF">Ssi02_67970</name>
</gene>
<evidence type="ECO:0000313" key="12">
    <source>
        <dbReference type="Proteomes" id="UP000606172"/>
    </source>
</evidence>
<sequence>MRKTLLAVLFASSLTMTALPATAMSSAAPDPVTGYIVVLQDDANAQALATSQAETHGATVDQIYTHALRGYSAKMTAGAAAAVAKDPQVLFVQPDRQVSINVQTLPTGIDRVDAELSPTAAIDNVDTRVNVDVAVIDTGIQLNHPDLNVYTAGARNCNTGSSANDGNGHGTHVAGTIGALDNNNQVVGVAPGARVWPVRVLNNSGGGSWSQVICGIDYVTANASRIEVANMSLGGVGFDDNNCGNTNADAMHRSICAAVRAGVTFVVAAGNNNGNAANAVPAAYDEVITVSALADFNGRPGKGAPSTCRPDQDDTFADFSNDGVDIDLIAPGVCILSTWIGSGVNTISGTSMASPHVAGGAALYKANNPTASPAAVKAALQAAGNLNWNNTDDYDGIKEHLLNVATF</sequence>